<accession>A0A8J4Q1D5</accession>
<dbReference type="GO" id="GO:0005634">
    <property type="term" value="C:nucleus"/>
    <property type="evidence" value="ECO:0007669"/>
    <property type="project" value="UniProtKB-SubCell"/>
</dbReference>
<dbReference type="AlphaFoldDB" id="A0A8J4Q1D5"/>
<evidence type="ECO:0000313" key="7">
    <source>
        <dbReference type="Proteomes" id="UP000695562"/>
    </source>
</evidence>
<gene>
    <name evidence="6" type="ORF">CYY_002373</name>
</gene>
<dbReference type="OrthoDB" id="329139at2759"/>
<dbReference type="GO" id="GO:0000408">
    <property type="term" value="C:EKC/KEOPS complex"/>
    <property type="evidence" value="ECO:0007669"/>
    <property type="project" value="TreeGrafter"/>
</dbReference>
<proteinExistence type="inferred from homology"/>
<dbReference type="NCBIfam" id="NF011465">
    <property type="entry name" value="PRK14886.1-1"/>
    <property type="match status" value="1"/>
</dbReference>
<dbReference type="PANTHER" id="PTHR15840:SF10">
    <property type="entry name" value="EKC_KEOPS COMPLEX SUBUNIT TPRKB"/>
    <property type="match status" value="1"/>
</dbReference>
<evidence type="ECO:0000256" key="2">
    <source>
        <dbReference type="ARBA" id="ARBA00005546"/>
    </source>
</evidence>
<dbReference type="InterPro" id="IPR036504">
    <property type="entry name" value="CGI121/TPRKB_sf"/>
</dbReference>
<dbReference type="EMBL" id="AJWJ01000065">
    <property type="protein sequence ID" value="KAF2076317.1"/>
    <property type="molecule type" value="Genomic_DNA"/>
</dbReference>
<dbReference type="SUPFAM" id="SSF143870">
    <property type="entry name" value="PF0523-like"/>
    <property type="match status" value="1"/>
</dbReference>
<dbReference type="Proteomes" id="UP000695562">
    <property type="component" value="Unassembled WGS sequence"/>
</dbReference>
<evidence type="ECO:0008006" key="8">
    <source>
        <dbReference type="Google" id="ProtNLM"/>
    </source>
</evidence>
<evidence type="ECO:0000256" key="1">
    <source>
        <dbReference type="ARBA" id="ARBA00004123"/>
    </source>
</evidence>
<evidence type="ECO:0000256" key="4">
    <source>
        <dbReference type="ARBA" id="ARBA00023242"/>
    </source>
</evidence>
<evidence type="ECO:0000256" key="5">
    <source>
        <dbReference type="RuleBase" id="RU004398"/>
    </source>
</evidence>
<dbReference type="InterPro" id="IPR013926">
    <property type="entry name" value="CGI121/TPRKB"/>
</dbReference>
<reference evidence="6" key="1">
    <citation type="submission" date="2020-01" db="EMBL/GenBank/DDBJ databases">
        <title>Development of genomics and gene disruption for Polysphondylium violaceum indicates a role for the polyketide synthase stlB in stalk morphogenesis.</title>
        <authorList>
            <person name="Narita B."/>
            <person name="Kawabe Y."/>
            <person name="Kin K."/>
            <person name="Saito T."/>
            <person name="Gibbs R."/>
            <person name="Kuspa A."/>
            <person name="Muzny D."/>
            <person name="Queller D."/>
            <person name="Richards S."/>
            <person name="Strassman J."/>
            <person name="Sucgang R."/>
            <person name="Worley K."/>
            <person name="Schaap P."/>
        </authorList>
    </citation>
    <scope>NUCLEOTIDE SEQUENCE</scope>
    <source>
        <strain evidence="6">QSvi11</strain>
    </source>
</reference>
<comment type="caution">
    <text evidence="6">The sequence shown here is derived from an EMBL/GenBank/DDBJ whole genome shotgun (WGS) entry which is preliminary data.</text>
</comment>
<evidence type="ECO:0000313" key="6">
    <source>
        <dbReference type="EMBL" id="KAF2076317.1"/>
    </source>
</evidence>
<dbReference type="GO" id="GO:0005829">
    <property type="term" value="C:cytosol"/>
    <property type="evidence" value="ECO:0007669"/>
    <property type="project" value="TreeGrafter"/>
</dbReference>
<dbReference type="GO" id="GO:0002949">
    <property type="term" value="P:tRNA threonylcarbamoyladenosine modification"/>
    <property type="evidence" value="ECO:0007669"/>
    <property type="project" value="TreeGrafter"/>
</dbReference>
<dbReference type="Pfam" id="PF08617">
    <property type="entry name" value="CGI-121"/>
    <property type="match status" value="1"/>
</dbReference>
<sequence length="182" mass="20838">MKTYPIVLYPGYEITILLYKDVLNTKDIMTELLKGQLEWAIINCKPIINHQQLLLAATKAVATLATGKLTTNNIHTELIFRLSPNTNIRESLKNFGLQNEDKEFYIVLFNGKQEKFDQIKSMVQGEQIDQSSHSLDTLNPFFDKELSRKLYGINDKELKATNEDIDLLKNSIFNTMAIKGLL</sequence>
<keyword evidence="7" id="KW-1185">Reference proteome</keyword>
<keyword evidence="4 5" id="KW-0539">Nucleus</keyword>
<protein>
    <recommendedName>
        <fullName evidence="8">EKC/KEOPS complex subunit cgi121</fullName>
    </recommendedName>
</protein>
<name>A0A8J4Q1D5_9MYCE</name>
<comment type="subcellular location">
    <subcellularLocation>
        <location evidence="1">Nucleus</location>
    </subcellularLocation>
</comment>
<dbReference type="PANTHER" id="PTHR15840">
    <property type="entry name" value="CGI-121 FAMILY MEMBER"/>
    <property type="match status" value="1"/>
</dbReference>
<organism evidence="6 7">
    <name type="scientific">Polysphondylium violaceum</name>
    <dbReference type="NCBI Taxonomy" id="133409"/>
    <lineage>
        <taxon>Eukaryota</taxon>
        <taxon>Amoebozoa</taxon>
        <taxon>Evosea</taxon>
        <taxon>Eumycetozoa</taxon>
        <taxon>Dictyostelia</taxon>
        <taxon>Dictyosteliales</taxon>
        <taxon>Dictyosteliaceae</taxon>
        <taxon>Polysphondylium</taxon>
    </lineage>
</organism>
<dbReference type="Gene3D" id="3.30.2380.10">
    <property type="entry name" value="CGI121/TPRKB"/>
    <property type="match status" value="1"/>
</dbReference>
<evidence type="ECO:0000256" key="3">
    <source>
        <dbReference type="ARBA" id="ARBA00022694"/>
    </source>
</evidence>
<keyword evidence="3" id="KW-0819">tRNA processing</keyword>
<comment type="similarity">
    <text evidence="2 5">Belongs to the CGI121/TPRKB family.</text>
</comment>